<proteinExistence type="predicted"/>
<sequence>MFAVWTGPIPYLHCHGALDSASEAGFVQLAKHLSRYHKCDATCCSKNYGWHFHMAVPTSDEDGSVPPTQWLSANAMSTATSSIGDDWQCDRLVLPNFLISADFLEASAPGRQYLSRSFYDSYARTLPLPMRFSVVRC</sequence>
<comment type="caution">
    <text evidence="1">The sequence shown here is derived from an EMBL/GenBank/DDBJ whole genome shotgun (WGS) entry which is preliminary data.</text>
</comment>
<evidence type="ECO:0000313" key="2">
    <source>
        <dbReference type="Proteomes" id="UP000239388"/>
    </source>
</evidence>
<dbReference type="Proteomes" id="UP000239388">
    <property type="component" value="Unassembled WGS sequence"/>
</dbReference>
<organism evidence="1 2">
    <name type="scientific">Blastopirellula marina</name>
    <dbReference type="NCBI Taxonomy" id="124"/>
    <lineage>
        <taxon>Bacteria</taxon>
        <taxon>Pseudomonadati</taxon>
        <taxon>Planctomycetota</taxon>
        <taxon>Planctomycetia</taxon>
        <taxon>Pirellulales</taxon>
        <taxon>Pirellulaceae</taxon>
        <taxon>Blastopirellula</taxon>
    </lineage>
</organism>
<evidence type="ECO:0000313" key="1">
    <source>
        <dbReference type="EMBL" id="PQO41897.1"/>
    </source>
</evidence>
<dbReference type="EMBL" id="PUIB01000004">
    <property type="protein sequence ID" value="PQO41897.1"/>
    <property type="molecule type" value="Genomic_DNA"/>
</dbReference>
<protein>
    <submittedName>
        <fullName evidence="1">Uncharacterized protein</fullName>
    </submittedName>
</protein>
<reference evidence="1 2" key="1">
    <citation type="submission" date="2018-02" db="EMBL/GenBank/DDBJ databases">
        <title>Comparative genomes isolates from brazilian mangrove.</title>
        <authorList>
            <person name="Araujo J.E."/>
            <person name="Taketani R.G."/>
            <person name="Silva M.C.P."/>
            <person name="Loureco M.V."/>
            <person name="Andreote F.D."/>
        </authorList>
    </citation>
    <scope>NUCLEOTIDE SEQUENCE [LARGE SCALE GENOMIC DNA]</scope>
    <source>
        <strain evidence="1 2">NAP PRIS-MGV</strain>
    </source>
</reference>
<gene>
    <name evidence="1" type="ORF">C5Y98_02345</name>
</gene>
<accession>A0A2S8GBT4</accession>
<name>A0A2S8GBT4_9BACT</name>
<dbReference type="AlphaFoldDB" id="A0A2S8GBT4"/>